<dbReference type="Pfam" id="PF00296">
    <property type="entry name" value="Bac_luciferase"/>
    <property type="match status" value="1"/>
</dbReference>
<dbReference type="GO" id="GO:0046306">
    <property type="term" value="P:alkanesulfonate catabolic process"/>
    <property type="evidence" value="ECO:0007669"/>
    <property type="project" value="TreeGrafter"/>
</dbReference>
<dbReference type="InterPro" id="IPR011251">
    <property type="entry name" value="Luciferase-like_dom"/>
</dbReference>
<reference evidence="7" key="1">
    <citation type="submission" date="2021-01" db="EMBL/GenBank/DDBJ databases">
        <title>Whole genome shotgun sequence of Sphaerisporangium rufum NBRC 109079.</title>
        <authorList>
            <person name="Komaki H."/>
            <person name="Tamura T."/>
        </authorList>
    </citation>
    <scope>NUCLEOTIDE SEQUENCE</scope>
    <source>
        <strain evidence="7">NBRC 109079</strain>
    </source>
</reference>
<keyword evidence="2" id="KW-0288">FMN</keyword>
<evidence type="ECO:0000256" key="1">
    <source>
        <dbReference type="ARBA" id="ARBA00022630"/>
    </source>
</evidence>
<comment type="caution">
    <text evidence="7">The sequence shown here is derived from an EMBL/GenBank/DDBJ whole genome shotgun (WGS) entry which is preliminary data.</text>
</comment>
<feature type="domain" description="Luciferase-like" evidence="6">
    <location>
        <begin position="17"/>
        <end position="233"/>
    </location>
</feature>
<dbReference type="InterPro" id="IPR050172">
    <property type="entry name" value="SsuD_RutA_monooxygenase"/>
</dbReference>
<dbReference type="AlphaFoldDB" id="A0A919V0E2"/>
<gene>
    <name evidence="7" type="ORF">Sru01_23040</name>
</gene>
<accession>A0A919V0E2</accession>
<feature type="region of interest" description="Disordered" evidence="5">
    <location>
        <begin position="275"/>
        <end position="304"/>
    </location>
</feature>
<evidence type="ECO:0000259" key="6">
    <source>
        <dbReference type="Pfam" id="PF00296"/>
    </source>
</evidence>
<evidence type="ECO:0000313" key="8">
    <source>
        <dbReference type="Proteomes" id="UP000655287"/>
    </source>
</evidence>
<dbReference type="GO" id="GO:0008726">
    <property type="term" value="F:alkanesulfonate monooxygenase activity"/>
    <property type="evidence" value="ECO:0007669"/>
    <property type="project" value="TreeGrafter"/>
</dbReference>
<evidence type="ECO:0000256" key="3">
    <source>
        <dbReference type="ARBA" id="ARBA00023002"/>
    </source>
</evidence>
<dbReference type="SUPFAM" id="SSF51679">
    <property type="entry name" value="Bacterial luciferase-like"/>
    <property type="match status" value="1"/>
</dbReference>
<evidence type="ECO:0000256" key="5">
    <source>
        <dbReference type="SAM" id="MobiDB-lite"/>
    </source>
</evidence>
<keyword evidence="4" id="KW-0503">Monooxygenase</keyword>
<dbReference type="InterPro" id="IPR036661">
    <property type="entry name" value="Luciferase-like_sf"/>
</dbReference>
<dbReference type="Gene3D" id="3.20.20.30">
    <property type="entry name" value="Luciferase-like domain"/>
    <property type="match status" value="1"/>
</dbReference>
<dbReference type="PANTHER" id="PTHR42847:SF4">
    <property type="entry name" value="ALKANESULFONATE MONOOXYGENASE-RELATED"/>
    <property type="match status" value="1"/>
</dbReference>
<sequence length="304" mass="32416">MGGMKIGFGAPISGSWATPRNALRIARGAEELGYATLWTFQRLLYPVGHDMGPVYRSVRDPIVTLSYLAGVTERIGLGLAVVNLPFMSPVLLAKQLATLQDVSAGRLSAGLGLGWVPEEFAASGVPMAARGRRAVEYLQVLRLLWGEEIISHQGEFYQVPPVHQDPKPVTPPPLLLGGTAEVALRRAGEIADGWISSSRADLTAIRDQIYIVKEAAAAAGRDPEALSFVCRGVTRLRPPGSPDRRPLTGSPDEIRADVAALAAAGVTEVFHDLNFDPEIGSPDADPAESMRRAEEALTALAPEA</sequence>
<keyword evidence="3" id="KW-0560">Oxidoreductase</keyword>
<dbReference type="NCBIfam" id="TIGR03619">
    <property type="entry name" value="F420_Rv2161c"/>
    <property type="match status" value="1"/>
</dbReference>
<evidence type="ECO:0000256" key="2">
    <source>
        <dbReference type="ARBA" id="ARBA00022643"/>
    </source>
</evidence>
<keyword evidence="8" id="KW-1185">Reference proteome</keyword>
<evidence type="ECO:0000313" key="7">
    <source>
        <dbReference type="EMBL" id="GII77322.1"/>
    </source>
</evidence>
<name>A0A919V0E2_9ACTN</name>
<dbReference type="Proteomes" id="UP000655287">
    <property type="component" value="Unassembled WGS sequence"/>
</dbReference>
<protein>
    <submittedName>
        <fullName evidence="7">LLM class F420-dependent oxidoreductase</fullName>
    </submittedName>
</protein>
<evidence type="ECO:0000256" key="4">
    <source>
        <dbReference type="ARBA" id="ARBA00023033"/>
    </source>
</evidence>
<proteinExistence type="predicted"/>
<keyword evidence="1" id="KW-0285">Flavoprotein</keyword>
<organism evidence="7 8">
    <name type="scientific">Sphaerisporangium rufum</name>
    <dbReference type="NCBI Taxonomy" id="1381558"/>
    <lineage>
        <taxon>Bacteria</taxon>
        <taxon>Bacillati</taxon>
        <taxon>Actinomycetota</taxon>
        <taxon>Actinomycetes</taxon>
        <taxon>Streptosporangiales</taxon>
        <taxon>Streptosporangiaceae</taxon>
        <taxon>Sphaerisporangium</taxon>
    </lineage>
</organism>
<dbReference type="InterPro" id="IPR019921">
    <property type="entry name" value="Lucif-like_OxRdtase_Rv2161c"/>
</dbReference>
<dbReference type="EMBL" id="BOOU01000034">
    <property type="protein sequence ID" value="GII77322.1"/>
    <property type="molecule type" value="Genomic_DNA"/>
</dbReference>
<dbReference type="PANTHER" id="PTHR42847">
    <property type="entry name" value="ALKANESULFONATE MONOOXYGENASE"/>
    <property type="match status" value="1"/>
</dbReference>